<gene>
    <name evidence="1" type="ORF">ISS99_05980</name>
</gene>
<protein>
    <recommendedName>
        <fullName evidence="3">Adhesin</fullName>
    </recommendedName>
</protein>
<name>A0ABS2KDP3_9GAMM</name>
<keyword evidence="2" id="KW-1185">Reference proteome</keyword>
<organism evidence="1 2">
    <name type="scientific">Dyella mobilis</name>
    <dbReference type="NCBI Taxonomy" id="1849582"/>
    <lineage>
        <taxon>Bacteria</taxon>
        <taxon>Pseudomonadati</taxon>
        <taxon>Pseudomonadota</taxon>
        <taxon>Gammaproteobacteria</taxon>
        <taxon>Lysobacterales</taxon>
        <taxon>Rhodanobacteraceae</taxon>
        <taxon>Dyella</taxon>
    </lineage>
</organism>
<evidence type="ECO:0008006" key="3">
    <source>
        <dbReference type="Google" id="ProtNLM"/>
    </source>
</evidence>
<comment type="caution">
    <text evidence="1">The sequence shown here is derived from an EMBL/GenBank/DDBJ whole genome shotgun (WGS) entry which is preliminary data.</text>
</comment>
<dbReference type="EMBL" id="JADIKF010000037">
    <property type="protein sequence ID" value="MBM7129064.1"/>
    <property type="molecule type" value="Genomic_DNA"/>
</dbReference>
<proteinExistence type="predicted"/>
<reference evidence="1" key="1">
    <citation type="submission" date="2020-10" db="EMBL/GenBank/DDBJ databases">
        <title>Phylogeny of dyella-like bacteria.</title>
        <authorList>
            <person name="Fu J."/>
        </authorList>
    </citation>
    <scope>NUCLEOTIDE SEQUENCE</scope>
    <source>
        <strain evidence="1">DHON07</strain>
    </source>
</reference>
<sequence length="204" mass="20231">MAAAICASAWGQSTSTPADSYAAMLSYLDNDTIGSNALEGTQGVSSVNEAAGNGNVQGNLHAFASAPQAQATIQAQQRAQSSNPGAALYASATISSHAYDNGRGIASINQVSGNGNTQLNGVAAELTKQGIREATDGTLSAAVSASAGAQTSSNPRAQAVGTRNVGVDPTAMEGFSGVMQLNQVAGSGNASDNLLLLSAPLSSR</sequence>
<evidence type="ECO:0000313" key="2">
    <source>
        <dbReference type="Proteomes" id="UP001430193"/>
    </source>
</evidence>
<accession>A0ABS2KDP3</accession>
<dbReference type="Proteomes" id="UP001430193">
    <property type="component" value="Unassembled WGS sequence"/>
</dbReference>
<evidence type="ECO:0000313" key="1">
    <source>
        <dbReference type="EMBL" id="MBM7129064.1"/>
    </source>
</evidence>